<evidence type="ECO:0000256" key="2">
    <source>
        <dbReference type="SAM" id="Phobius"/>
    </source>
</evidence>
<feature type="coiled-coil region" evidence="1">
    <location>
        <begin position="66"/>
        <end position="107"/>
    </location>
</feature>
<evidence type="ECO:0000313" key="4">
    <source>
        <dbReference type="EMBL" id="SFC65000.1"/>
    </source>
</evidence>
<dbReference type="OrthoDB" id="981213at2"/>
<feature type="chain" id="PRO_5011526429" description="tRNA (Guanine-N1)-methyltransferase" evidence="3">
    <location>
        <begin position="21"/>
        <end position="196"/>
    </location>
</feature>
<reference evidence="5" key="1">
    <citation type="submission" date="2016-10" db="EMBL/GenBank/DDBJ databases">
        <authorList>
            <person name="Varghese N."/>
            <person name="Submissions S."/>
        </authorList>
    </citation>
    <scope>NUCLEOTIDE SEQUENCE [LARGE SCALE GENOMIC DNA]</scope>
    <source>
        <strain evidence="5">DSM 24499</strain>
    </source>
</reference>
<evidence type="ECO:0000256" key="1">
    <source>
        <dbReference type="SAM" id="Coils"/>
    </source>
</evidence>
<feature type="transmembrane region" description="Helical" evidence="2">
    <location>
        <begin position="123"/>
        <end position="143"/>
    </location>
</feature>
<keyword evidence="2" id="KW-0472">Membrane</keyword>
<name>A0A1I1L5Y8_9FLAO</name>
<dbReference type="Gene3D" id="1.20.1170.10">
    <property type="match status" value="1"/>
</dbReference>
<dbReference type="RefSeq" id="WP_092543632.1">
    <property type="nucleotide sequence ID" value="NZ_FOKV01000006.1"/>
</dbReference>
<sequence>MNKLLITLLIFTAFTLKSNAQDSISTTNPIQQEFQELIESSNNYQEYKVVNYDDLIDLRDNTNDYIQELKDQITVGKNTADQQEDEIANLEGELKTTQQDLQKVTEEKDNIVFLGLPLTKGTYMAMMWGIVAILILALLFFIYKYKNSNSVTKEAKKRLDDTEREFDAYKKKALEKEQRLGRLLQDEKNKVNRMNS</sequence>
<dbReference type="Proteomes" id="UP000199438">
    <property type="component" value="Unassembled WGS sequence"/>
</dbReference>
<evidence type="ECO:0000313" key="5">
    <source>
        <dbReference type="Proteomes" id="UP000199438"/>
    </source>
</evidence>
<keyword evidence="3" id="KW-0732">Signal</keyword>
<keyword evidence="2" id="KW-0812">Transmembrane</keyword>
<dbReference type="AlphaFoldDB" id="A0A1I1L5Y8"/>
<evidence type="ECO:0000256" key="3">
    <source>
        <dbReference type="SAM" id="SignalP"/>
    </source>
</evidence>
<organism evidence="4 5">
    <name type="scientific">Zunongwangia mangrovi</name>
    <dbReference type="NCBI Taxonomy" id="1334022"/>
    <lineage>
        <taxon>Bacteria</taxon>
        <taxon>Pseudomonadati</taxon>
        <taxon>Bacteroidota</taxon>
        <taxon>Flavobacteriia</taxon>
        <taxon>Flavobacteriales</taxon>
        <taxon>Flavobacteriaceae</taxon>
        <taxon>Zunongwangia</taxon>
    </lineage>
</organism>
<keyword evidence="5" id="KW-1185">Reference proteome</keyword>
<evidence type="ECO:0008006" key="6">
    <source>
        <dbReference type="Google" id="ProtNLM"/>
    </source>
</evidence>
<dbReference type="STRING" id="1334022.SAMN04487907_106183"/>
<dbReference type="EMBL" id="FOKV01000006">
    <property type="protein sequence ID" value="SFC65000.1"/>
    <property type="molecule type" value="Genomic_DNA"/>
</dbReference>
<dbReference type="SUPFAM" id="SSF58100">
    <property type="entry name" value="Bacterial hemolysins"/>
    <property type="match status" value="1"/>
</dbReference>
<keyword evidence="1" id="KW-0175">Coiled coil</keyword>
<feature type="coiled-coil region" evidence="1">
    <location>
        <begin position="145"/>
        <end position="179"/>
    </location>
</feature>
<gene>
    <name evidence="4" type="ORF">SAMN04487907_106183</name>
</gene>
<accession>A0A1I1L5Y8</accession>
<feature type="signal peptide" evidence="3">
    <location>
        <begin position="1"/>
        <end position="20"/>
    </location>
</feature>
<proteinExistence type="predicted"/>
<protein>
    <recommendedName>
        <fullName evidence="6">tRNA (Guanine-N1)-methyltransferase</fullName>
    </recommendedName>
</protein>
<keyword evidence="2" id="KW-1133">Transmembrane helix</keyword>